<dbReference type="Proteomes" id="UP000549052">
    <property type="component" value="Unassembled WGS sequence"/>
</dbReference>
<evidence type="ECO:0000256" key="1">
    <source>
        <dbReference type="ARBA" id="ARBA00001043"/>
    </source>
</evidence>
<dbReference type="PROSITE" id="PS00769">
    <property type="entry name" value="TRANSTHYRETIN_2"/>
    <property type="match status" value="1"/>
</dbReference>
<protein>
    <recommendedName>
        <fullName evidence="8">5-hydroxyisourate hydrolase</fullName>
        <shortName evidence="8">HIU hydrolase</shortName>
        <shortName evidence="8">HIUHase</shortName>
        <ecNumber evidence="8">3.5.2.17</ecNumber>
    </recommendedName>
</protein>
<dbReference type="Pfam" id="PF00576">
    <property type="entry name" value="Transthyretin"/>
    <property type="match status" value="1"/>
</dbReference>
<reference evidence="10 11" key="1">
    <citation type="submission" date="2020-07" db="EMBL/GenBank/DDBJ databases">
        <title>Genomic Encyclopedia of Type Strains, Phase IV (KMG-V): Genome sequencing to study the core and pangenomes of soil and plant-associated prokaryotes.</title>
        <authorList>
            <person name="Whitman W."/>
        </authorList>
    </citation>
    <scope>NUCLEOTIDE SEQUENCE [LARGE SCALE GENOMIC DNA]</scope>
    <source>
        <strain evidence="10 11">AN3</strain>
    </source>
</reference>
<keyword evidence="11" id="KW-1185">Reference proteome</keyword>
<evidence type="ECO:0000256" key="8">
    <source>
        <dbReference type="RuleBase" id="RU361270"/>
    </source>
</evidence>
<dbReference type="FunFam" id="2.60.40.180:FF:000005">
    <property type="entry name" value="5-hydroxyisourate hydrolase"/>
    <property type="match status" value="1"/>
</dbReference>
<dbReference type="PRINTS" id="PR00189">
    <property type="entry name" value="TRNSTHYRETIN"/>
</dbReference>
<evidence type="ECO:0000313" key="11">
    <source>
        <dbReference type="Proteomes" id="UP000549052"/>
    </source>
</evidence>
<proteinExistence type="inferred from homology"/>
<comment type="catalytic activity">
    <reaction evidence="1 8">
        <text>5-hydroxyisourate + H2O = 5-hydroxy-2-oxo-4-ureido-2,5-dihydro-1H-imidazole-5-carboxylate + H(+)</text>
        <dbReference type="Rhea" id="RHEA:23736"/>
        <dbReference type="ChEBI" id="CHEBI:15377"/>
        <dbReference type="ChEBI" id="CHEBI:15378"/>
        <dbReference type="ChEBI" id="CHEBI:18072"/>
        <dbReference type="ChEBI" id="CHEBI:58639"/>
        <dbReference type="EC" id="3.5.2.17"/>
    </reaction>
</comment>
<organism evidence="10 11">
    <name type="scientific">Phyllobacterium myrsinacearum</name>
    <dbReference type="NCBI Taxonomy" id="28101"/>
    <lineage>
        <taxon>Bacteria</taxon>
        <taxon>Pseudomonadati</taxon>
        <taxon>Pseudomonadota</taxon>
        <taxon>Alphaproteobacteria</taxon>
        <taxon>Hyphomicrobiales</taxon>
        <taxon>Phyllobacteriaceae</taxon>
        <taxon>Phyllobacterium</taxon>
    </lineage>
</organism>
<evidence type="ECO:0000256" key="7">
    <source>
        <dbReference type="PIRSR" id="PIRSR600895-51"/>
    </source>
</evidence>
<evidence type="ECO:0000259" key="9">
    <source>
        <dbReference type="Pfam" id="PF00576"/>
    </source>
</evidence>
<dbReference type="GO" id="GO:0033971">
    <property type="term" value="F:hydroxyisourate hydrolase activity"/>
    <property type="evidence" value="ECO:0007669"/>
    <property type="project" value="UniProtKB-EC"/>
</dbReference>
<keyword evidence="5 8" id="KW-0659">Purine metabolism</keyword>
<comment type="caution">
    <text evidence="10">The sequence shown here is derived from an EMBL/GenBank/DDBJ whole genome shotgun (WGS) entry which is preliminary data.</text>
</comment>
<comment type="subunit">
    <text evidence="4 8">Homotetramer.</text>
</comment>
<comment type="similarity">
    <text evidence="3 8">Belongs to the transthyretin family. 5-hydroxyisourate hydrolase subfamily.</text>
</comment>
<dbReference type="EMBL" id="JACGXN010000001">
    <property type="protein sequence ID" value="MBA8876832.1"/>
    <property type="molecule type" value="Genomic_DNA"/>
</dbReference>
<dbReference type="PANTHER" id="PTHR10395">
    <property type="entry name" value="URICASE AND TRANSTHYRETIN-RELATED"/>
    <property type="match status" value="1"/>
</dbReference>
<dbReference type="InterPro" id="IPR000895">
    <property type="entry name" value="Transthyretin/HIU_hydrolase"/>
</dbReference>
<accession>A0A839ED18</accession>
<dbReference type="RefSeq" id="WP_182547584.1">
    <property type="nucleotide sequence ID" value="NZ_JACGXN010000001.1"/>
</dbReference>
<feature type="binding site" evidence="7">
    <location>
        <position position="46"/>
    </location>
    <ligand>
        <name>substrate</name>
    </ligand>
</feature>
<dbReference type="InterPro" id="IPR023419">
    <property type="entry name" value="Transthyretin_CS"/>
</dbReference>
<dbReference type="NCBIfam" id="TIGR02962">
    <property type="entry name" value="hdxy_isourate"/>
    <property type="match status" value="1"/>
</dbReference>
<evidence type="ECO:0000256" key="2">
    <source>
        <dbReference type="ARBA" id="ARBA00002704"/>
    </source>
</evidence>
<dbReference type="InterPro" id="IPR014306">
    <property type="entry name" value="Hydroxyisourate_hydrolase"/>
</dbReference>
<feature type="binding site" evidence="7">
    <location>
        <position position="7"/>
    </location>
    <ligand>
        <name>substrate</name>
    </ligand>
</feature>
<feature type="domain" description="Transthyretin/hydroxyisourate hydrolase" evidence="9">
    <location>
        <begin position="4"/>
        <end position="117"/>
    </location>
</feature>
<dbReference type="InterPro" id="IPR023416">
    <property type="entry name" value="Transthyretin/HIU_hydrolase_d"/>
</dbReference>
<sequence>MGKLSTHVLDTAAGRPASGMTLKLHRIDADETRHLLKETVTNADGRTDGLLLPPDEMAVGRYEISFFVEAYFRAKGIELTEPAFLDVVPIRFAISDVDANYHVPLLVTPWSYSTYRGS</sequence>
<dbReference type="EC" id="3.5.2.17" evidence="8"/>
<dbReference type="AlphaFoldDB" id="A0A839ED18"/>
<feature type="binding site" evidence="7">
    <location>
        <position position="115"/>
    </location>
    <ligand>
        <name>substrate</name>
    </ligand>
</feature>
<comment type="function">
    <text evidence="2">Catalyzes the hydrolysis of 5-hydroxyisourate (HIU) to 2-oxo-4-hydroxy-4-carboxy-5-ureidoimidazoline (OHCU).</text>
</comment>
<dbReference type="InterPro" id="IPR036817">
    <property type="entry name" value="Transthyretin/HIU_hydrolase_sf"/>
</dbReference>
<dbReference type="GO" id="GO:0006144">
    <property type="term" value="P:purine nucleobase metabolic process"/>
    <property type="evidence" value="ECO:0007669"/>
    <property type="project" value="UniProtKB-KW"/>
</dbReference>
<evidence type="ECO:0000256" key="3">
    <source>
        <dbReference type="ARBA" id="ARBA00009850"/>
    </source>
</evidence>
<evidence type="ECO:0000256" key="6">
    <source>
        <dbReference type="ARBA" id="ARBA00022801"/>
    </source>
</evidence>
<name>A0A839ED18_9HYPH</name>
<evidence type="ECO:0000256" key="4">
    <source>
        <dbReference type="ARBA" id="ARBA00011881"/>
    </source>
</evidence>
<gene>
    <name evidence="10" type="ORF">FHW16_000514</name>
</gene>
<keyword evidence="6 8" id="KW-0378">Hydrolase</keyword>
<dbReference type="CDD" id="cd05822">
    <property type="entry name" value="TLP_HIUase"/>
    <property type="match status" value="1"/>
</dbReference>
<dbReference type="PANTHER" id="PTHR10395:SF7">
    <property type="entry name" value="5-HYDROXYISOURATE HYDROLASE"/>
    <property type="match status" value="1"/>
</dbReference>
<evidence type="ECO:0000256" key="5">
    <source>
        <dbReference type="ARBA" id="ARBA00022631"/>
    </source>
</evidence>
<dbReference type="Gene3D" id="2.60.40.180">
    <property type="entry name" value="Transthyretin/hydroxyisourate hydrolase domain"/>
    <property type="match status" value="1"/>
</dbReference>
<dbReference type="SUPFAM" id="SSF49472">
    <property type="entry name" value="Transthyretin (synonym: prealbumin)"/>
    <property type="match status" value="1"/>
</dbReference>
<evidence type="ECO:0000313" key="10">
    <source>
        <dbReference type="EMBL" id="MBA8876832.1"/>
    </source>
</evidence>